<dbReference type="Pfam" id="PF00722">
    <property type="entry name" value="Glyco_hydro_16"/>
    <property type="match status" value="1"/>
</dbReference>
<reference evidence="3" key="1">
    <citation type="submission" date="2020-05" db="EMBL/GenBank/DDBJ databases">
        <title>Mycena genomes resolve the evolution of fungal bioluminescence.</title>
        <authorList>
            <person name="Tsai I.J."/>
        </authorList>
    </citation>
    <scope>NUCLEOTIDE SEQUENCE</scope>
    <source>
        <strain evidence="3">CCC161011</strain>
    </source>
</reference>
<comment type="caution">
    <text evidence="3">The sequence shown here is derived from an EMBL/GenBank/DDBJ whole genome shotgun (WGS) entry which is preliminary data.</text>
</comment>
<dbReference type="Proteomes" id="UP000620124">
    <property type="component" value="Unassembled WGS sequence"/>
</dbReference>
<dbReference type="Gene3D" id="2.60.120.200">
    <property type="match status" value="1"/>
</dbReference>
<dbReference type="CDD" id="cd00413">
    <property type="entry name" value="Glyco_hydrolase_16"/>
    <property type="match status" value="1"/>
</dbReference>
<dbReference type="InterPro" id="IPR013320">
    <property type="entry name" value="ConA-like_dom_sf"/>
</dbReference>
<dbReference type="OrthoDB" id="25131at2759"/>
<dbReference type="PROSITE" id="PS51762">
    <property type="entry name" value="GH16_2"/>
    <property type="match status" value="1"/>
</dbReference>
<dbReference type="InterPro" id="IPR000757">
    <property type="entry name" value="Beta-glucanase-like"/>
</dbReference>
<dbReference type="PANTHER" id="PTHR38121">
    <property type="entry name" value="GH16 DOMAIN-CONTAINING PROTEIN"/>
    <property type="match status" value="1"/>
</dbReference>
<dbReference type="EMBL" id="JACAZI010000003">
    <property type="protein sequence ID" value="KAF7364796.1"/>
    <property type="molecule type" value="Genomic_DNA"/>
</dbReference>
<dbReference type="AlphaFoldDB" id="A0A8H7DAN7"/>
<feature type="domain" description="GH16" evidence="2">
    <location>
        <begin position="35"/>
        <end position="271"/>
    </location>
</feature>
<evidence type="ECO:0000259" key="2">
    <source>
        <dbReference type="PROSITE" id="PS51762"/>
    </source>
</evidence>
<protein>
    <submittedName>
        <fullName evidence="3">Concanavalin a-like lectin glucanase</fullName>
    </submittedName>
</protein>
<keyword evidence="3" id="KW-0430">Lectin</keyword>
<sequence length="292" mass="31138">MTSLALLNAFVLFALSTTQVFAQSCPCGYKDSSGHIWREAIVSDFTQSAGALAAVNANWIIATDFEAQPTGTANIQYVTANVFQHQDALGLKASAYDNSGSVKSAEIFTERSDILYGSFRMQAQVPSVPGVVFGFFTYISDTQEQDIEFLSSDVDYYQHVYYTNQPGQLPGGGVDTNAAKSVVVPGADFTRFGVHRFDWLPAATTYSYAGTSDSGATITSSTTITKNVPTTPSEFVLNVWSNGDAGFSKGPPTEDAIATVQFVHLYFNSTSFSAASFNSACSAAGHVAPCNV</sequence>
<dbReference type="GO" id="GO:0030246">
    <property type="term" value="F:carbohydrate binding"/>
    <property type="evidence" value="ECO:0007669"/>
    <property type="project" value="UniProtKB-KW"/>
</dbReference>
<dbReference type="PANTHER" id="PTHR38121:SF2">
    <property type="entry name" value="ACYLTRANSFERASE 3 DOMAIN-CONTAINING PROTEIN"/>
    <property type="match status" value="1"/>
</dbReference>
<keyword evidence="1" id="KW-0732">Signal</keyword>
<keyword evidence="4" id="KW-1185">Reference proteome</keyword>
<feature type="chain" id="PRO_5034047558" evidence="1">
    <location>
        <begin position="23"/>
        <end position="292"/>
    </location>
</feature>
<feature type="signal peptide" evidence="1">
    <location>
        <begin position="1"/>
        <end position="22"/>
    </location>
</feature>
<dbReference type="GO" id="GO:0004553">
    <property type="term" value="F:hydrolase activity, hydrolyzing O-glycosyl compounds"/>
    <property type="evidence" value="ECO:0007669"/>
    <property type="project" value="InterPro"/>
</dbReference>
<evidence type="ECO:0000313" key="3">
    <source>
        <dbReference type="EMBL" id="KAF7364796.1"/>
    </source>
</evidence>
<accession>A0A8H7DAN7</accession>
<gene>
    <name evidence="3" type="ORF">MVEN_00349600</name>
</gene>
<dbReference type="SUPFAM" id="SSF49899">
    <property type="entry name" value="Concanavalin A-like lectins/glucanases"/>
    <property type="match status" value="1"/>
</dbReference>
<proteinExistence type="predicted"/>
<organism evidence="3 4">
    <name type="scientific">Mycena venus</name>
    <dbReference type="NCBI Taxonomy" id="2733690"/>
    <lineage>
        <taxon>Eukaryota</taxon>
        <taxon>Fungi</taxon>
        <taxon>Dikarya</taxon>
        <taxon>Basidiomycota</taxon>
        <taxon>Agaricomycotina</taxon>
        <taxon>Agaricomycetes</taxon>
        <taxon>Agaricomycetidae</taxon>
        <taxon>Agaricales</taxon>
        <taxon>Marasmiineae</taxon>
        <taxon>Mycenaceae</taxon>
        <taxon>Mycena</taxon>
    </lineage>
</organism>
<evidence type="ECO:0000256" key="1">
    <source>
        <dbReference type="SAM" id="SignalP"/>
    </source>
</evidence>
<name>A0A8H7DAN7_9AGAR</name>
<dbReference type="GO" id="GO:0005975">
    <property type="term" value="P:carbohydrate metabolic process"/>
    <property type="evidence" value="ECO:0007669"/>
    <property type="project" value="InterPro"/>
</dbReference>
<evidence type="ECO:0000313" key="4">
    <source>
        <dbReference type="Proteomes" id="UP000620124"/>
    </source>
</evidence>